<evidence type="ECO:0000256" key="5">
    <source>
        <dbReference type="ARBA" id="ARBA00023136"/>
    </source>
</evidence>
<reference evidence="9" key="1">
    <citation type="submission" date="2023-05" db="EMBL/GenBank/DDBJ databases">
        <authorList>
            <person name="Zhang X."/>
        </authorList>
    </citation>
    <scope>NUCLEOTIDE SEQUENCE</scope>
    <source>
        <strain evidence="9">YF14B1</strain>
    </source>
</reference>
<dbReference type="AlphaFoldDB" id="A0AAE3QKS7"/>
<feature type="transmembrane region" description="Helical" evidence="6">
    <location>
        <begin position="716"/>
        <end position="735"/>
    </location>
</feature>
<dbReference type="InterPro" id="IPR025857">
    <property type="entry name" value="MacB_PCD"/>
</dbReference>
<dbReference type="EMBL" id="JASJOS010000001">
    <property type="protein sequence ID" value="MDJ1479248.1"/>
    <property type="molecule type" value="Genomic_DNA"/>
</dbReference>
<evidence type="ECO:0000256" key="6">
    <source>
        <dbReference type="SAM" id="Phobius"/>
    </source>
</evidence>
<protein>
    <submittedName>
        <fullName evidence="9">ABC transporter permease</fullName>
    </submittedName>
</protein>
<accession>A0AAE3QKS7</accession>
<proteinExistence type="predicted"/>
<feature type="transmembrane region" description="Helical" evidence="6">
    <location>
        <begin position="668"/>
        <end position="688"/>
    </location>
</feature>
<sequence>MLSNYLTIAWRNLSKNKGFSFINILGLSLGMACSLFIFLWIQDEVGTDAFHKNGERLYQLREVQYYDNDKTLDTYSTPGILAEYIRKEVPEVTHSLAITWEHDLLFRAGEKSGKEKGRYASSDIFEMLSFPLIEGNSKTVLSSPDQVVISHRVAEKYFGQQNPINKIIHIDNRKDFKVSGVFENIQENSSLKFDYLLPYQDFEQQNAWTKEWTSNGPHTLILLHPDASWEKVDQKLRNYLISKREKEASKIELFLQPYSERYLHSRFENGKSTGGRIEYVRLFSIVTIFILLIACVNFMNLATARSVKRSKEVGIRKVVGADKRFLIGQFMGEAIMTTFISLAVALLMVVLFLPTFNSLTEKHISLQIASPSFWFTLLALALLTGLISGSYPALFLSSLNPITILKGSLKFKPEALLFRKVLVVFQFTLSIILIIGTTIVYRQIQYIQNKNLGLDRENVIYVPIEGTVAKNFETFKTTLLQSSAIQSISTSTQIPTEMRSSTSGVAWAGKNPKDNIPFANTDISYDFTKTMKIKLKDGRDFSKEFGTDTANYLINEEAAKRMGMKNPVGQDLTMWDRKGKIVGLMENFHLQSLHVAIEPLIFRLDAHPAFGQIVIRTQPGKTQQALVELERISKVYNPEYPFSYEFADATFQKQYKSEMVIGKLANCFAFLGIFISCLGLFGLAMFTAEQRTKEIGIRKVLGASVANIVSMLSQDFLKLILLAFVIATPLAWWSLNQWLQNFVYRTDMHWWIFALAGILAVCIALLTISFQSIKAAIANPVKSLRSE</sequence>
<feature type="transmembrane region" description="Helical" evidence="6">
    <location>
        <begin position="750"/>
        <end position="770"/>
    </location>
</feature>
<dbReference type="InterPro" id="IPR050250">
    <property type="entry name" value="Macrolide_Exporter_MacB"/>
</dbReference>
<comment type="subcellular location">
    <subcellularLocation>
        <location evidence="1">Cell membrane</location>
        <topology evidence="1">Multi-pass membrane protein</topology>
    </subcellularLocation>
</comment>
<keyword evidence="3 6" id="KW-0812">Transmembrane</keyword>
<evidence type="ECO:0000256" key="1">
    <source>
        <dbReference type="ARBA" id="ARBA00004651"/>
    </source>
</evidence>
<comment type="caution">
    <text evidence="9">The sequence shown here is derived from an EMBL/GenBank/DDBJ whole genome shotgun (WGS) entry which is preliminary data.</text>
</comment>
<feature type="domain" description="ABC3 transporter permease C-terminal" evidence="7">
    <location>
        <begin position="285"/>
        <end position="401"/>
    </location>
</feature>
<feature type="transmembrane region" description="Helical" evidence="6">
    <location>
        <begin position="282"/>
        <end position="304"/>
    </location>
</feature>
<dbReference type="GO" id="GO:0005886">
    <property type="term" value="C:plasma membrane"/>
    <property type="evidence" value="ECO:0007669"/>
    <property type="project" value="UniProtKB-SubCell"/>
</dbReference>
<feature type="transmembrane region" description="Helical" evidence="6">
    <location>
        <begin position="373"/>
        <end position="396"/>
    </location>
</feature>
<feature type="transmembrane region" description="Helical" evidence="6">
    <location>
        <begin position="417"/>
        <end position="441"/>
    </location>
</feature>
<keyword evidence="5 6" id="KW-0472">Membrane</keyword>
<evidence type="ECO:0000259" key="8">
    <source>
        <dbReference type="Pfam" id="PF12704"/>
    </source>
</evidence>
<keyword evidence="4 6" id="KW-1133">Transmembrane helix</keyword>
<keyword evidence="2" id="KW-1003">Cell membrane</keyword>
<dbReference type="Proteomes" id="UP001241110">
    <property type="component" value="Unassembled WGS sequence"/>
</dbReference>
<gene>
    <name evidence="9" type="ORF">QNI16_02055</name>
</gene>
<dbReference type="RefSeq" id="WP_313975267.1">
    <property type="nucleotide sequence ID" value="NZ_JASJOS010000001.1"/>
</dbReference>
<evidence type="ECO:0000313" key="10">
    <source>
        <dbReference type="Proteomes" id="UP001241110"/>
    </source>
</evidence>
<evidence type="ECO:0000256" key="2">
    <source>
        <dbReference type="ARBA" id="ARBA00022475"/>
    </source>
</evidence>
<feature type="domain" description="MacB-like periplasmic core" evidence="8">
    <location>
        <begin position="20"/>
        <end position="238"/>
    </location>
</feature>
<name>A0AAE3QKS7_9BACT</name>
<dbReference type="Pfam" id="PF12704">
    <property type="entry name" value="MacB_PCD"/>
    <property type="match status" value="1"/>
</dbReference>
<feature type="transmembrane region" description="Helical" evidence="6">
    <location>
        <begin position="21"/>
        <end position="41"/>
    </location>
</feature>
<feature type="domain" description="ABC3 transporter permease C-terminal" evidence="7">
    <location>
        <begin position="667"/>
        <end position="780"/>
    </location>
</feature>
<dbReference type="PANTHER" id="PTHR30572">
    <property type="entry name" value="MEMBRANE COMPONENT OF TRANSPORTER-RELATED"/>
    <property type="match status" value="1"/>
</dbReference>
<evidence type="ECO:0000313" key="9">
    <source>
        <dbReference type="EMBL" id="MDJ1479248.1"/>
    </source>
</evidence>
<dbReference type="Pfam" id="PF02687">
    <property type="entry name" value="FtsX"/>
    <property type="match status" value="2"/>
</dbReference>
<dbReference type="GO" id="GO:0022857">
    <property type="term" value="F:transmembrane transporter activity"/>
    <property type="evidence" value="ECO:0007669"/>
    <property type="project" value="TreeGrafter"/>
</dbReference>
<organism evidence="9 10">
    <name type="scientific">Xanthocytophaga flava</name>
    <dbReference type="NCBI Taxonomy" id="3048013"/>
    <lineage>
        <taxon>Bacteria</taxon>
        <taxon>Pseudomonadati</taxon>
        <taxon>Bacteroidota</taxon>
        <taxon>Cytophagia</taxon>
        <taxon>Cytophagales</taxon>
        <taxon>Rhodocytophagaceae</taxon>
        <taxon>Xanthocytophaga</taxon>
    </lineage>
</organism>
<evidence type="ECO:0000259" key="7">
    <source>
        <dbReference type="Pfam" id="PF02687"/>
    </source>
</evidence>
<evidence type="ECO:0000256" key="3">
    <source>
        <dbReference type="ARBA" id="ARBA00022692"/>
    </source>
</evidence>
<dbReference type="PANTHER" id="PTHR30572:SF18">
    <property type="entry name" value="ABC-TYPE MACROLIDE FAMILY EXPORT SYSTEM PERMEASE COMPONENT 2"/>
    <property type="match status" value="1"/>
</dbReference>
<evidence type="ECO:0000256" key="4">
    <source>
        <dbReference type="ARBA" id="ARBA00022989"/>
    </source>
</evidence>
<dbReference type="InterPro" id="IPR003838">
    <property type="entry name" value="ABC3_permease_C"/>
</dbReference>
<feature type="transmembrane region" description="Helical" evidence="6">
    <location>
        <begin position="325"/>
        <end position="353"/>
    </location>
</feature>